<evidence type="ECO:0000313" key="9">
    <source>
        <dbReference type="Proteomes" id="UP000553706"/>
    </source>
</evidence>
<keyword evidence="2" id="KW-1003">Cell membrane</keyword>
<dbReference type="PANTHER" id="PTHR47755">
    <property type="entry name" value="CELL DIVISION PROTEIN FTSX"/>
    <property type="match status" value="1"/>
</dbReference>
<evidence type="ECO:0000256" key="2">
    <source>
        <dbReference type="ARBA" id="ARBA00022475"/>
    </source>
</evidence>
<keyword evidence="8" id="KW-0132">Cell division</keyword>
<feature type="transmembrane region" description="Helical" evidence="6">
    <location>
        <begin position="167"/>
        <end position="190"/>
    </location>
</feature>
<keyword evidence="8" id="KW-0131">Cell cycle</keyword>
<evidence type="ECO:0000256" key="1">
    <source>
        <dbReference type="ARBA" id="ARBA00004651"/>
    </source>
</evidence>
<evidence type="ECO:0000259" key="7">
    <source>
        <dbReference type="Pfam" id="PF02687"/>
    </source>
</evidence>
<dbReference type="PANTHER" id="PTHR47755:SF1">
    <property type="entry name" value="CELL DIVISION PROTEIN FTSX"/>
    <property type="match status" value="1"/>
</dbReference>
<dbReference type="GO" id="GO:0051301">
    <property type="term" value="P:cell division"/>
    <property type="evidence" value="ECO:0007669"/>
    <property type="project" value="UniProtKB-KW"/>
</dbReference>
<accession>A0A840VUI3</accession>
<dbReference type="EMBL" id="JACHFJ010000010">
    <property type="protein sequence ID" value="MBB5373852.1"/>
    <property type="molecule type" value="Genomic_DNA"/>
</dbReference>
<dbReference type="Pfam" id="PF02687">
    <property type="entry name" value="FtsX"/>
    <property type="match status" value="1"/>
</dbReference>
<evidence type="ECO:0000313" key="8">
    <source>
        <dbReference type="EMBL" id="MBB5373852.1"/>
    </source>
</evidence>
<evidence type="ECO:0000256" key="5">
    <source>
        <dbReference type="ARBA" id="ARBA00023136"/>
    </source>
</evidence>
<keyword evidence="9" id="KW-1185">Reference proteome</keyword>
<feature type="transmembrane region" description="Helical" evidence="6">
    <location>
        <begin position="267"/>
        <end position="287"/>
    </location>
</feature>
<reference evidence="8 9" key="1">
    <citation type="submission" date="2020-08" db="EMBL/GenBank/DDBJ databases">
        <title>Genomic Encyclopedia of Type Strains, Phase IV (KMG-IV): sequencing the most valuable type-strain genomes for metagenomic binning, comparative biology and taxonomic classification.</title>
        <authorList>
            <person name="Goeker M."/>
        </authorList>
    </citation>
    <scope>NUCLEOTIDE SEQUENCE [LARGE SCALE GENOMIC DNA]</scope>
    <source>
        <strain evidence="8 9">DSM 27026</strain>
    </source>
</reference>
<organism evidence="8 9">
    <name type="scientific">Acidocella aromatica</name>
    <dbReference type="NCBI Taxonomy" id="1303579"/>
    <lineage>
        <taxon>Bacteria</taxon>
        <taxon>Pseudomonadati</taxon>
        <taxon>Pseudomonadota</taxon>
        <taxon>Alphaproteobacteria</taxon>
        <taxon>Acetobacterales</taxon>
        <taxon>Acidocellaceae</taxon>
        <taxon>Acidocella</taxon>
    </lineage>
</organism>
<dbReference type="GO" id="GO:0005886">
    <property type="term" value="C:plasma membrane"/>
    <property type="evidence" value="ECO:0007669"/>
    <property type="project" value="UniProtKB-SubCell"/>
</dbReference>
<name>A0A840VUI3_9PROT</name>
<keyword evidence="4 6" id="KW-1133">Transmembrane helix</keyword>
<feature type="transmembrane region" description="Helical" evidence="6">
    <location>
        <begin position="21"/>
        <end position="43"/>
    </location>
</feature>
<dbReference type="InterPro" id="IPR003838">
    <property type="entry name" value="ABC3_permease_C"/>
</dbReference>
<evidence type="ECO:0000256" key="3">
    <source>
        <dbReference type="ARBA" id="ARBA00022692"/>
    </source>
</evidence>
<protein>
    <submittedName>
        <fullName evidence="8">Cell division transport system permease protein</fullName>
    </submittedName>
</protein>
<comment type="subcellular location">
    <subcellularLocation>
        <location evidence="1">Cell membrane</location>
        <topology evidence="1">Multi-pass membrane protein</topology>
    </subcellularLocation>
</comment>
<dbReference type="AlphaFoldDB" id="A0A840VUI3"/>
<sequence length="299" mass="30543">MRNEPRRRADYLGLREALGDRLLPVLVAAMSFLAALAMAGALASATLATRWQGDAASQLTIQVPQPTAPDASGKAPRLDSVMAALKTMPDVADEQVMSPQDVTALISPWLGADPAQLGLPLPGVISARWVGAAPPDALGPTLEKLSPGTLVQTGALWASRVAALTTSLQACAAAILIIVALVAAAVVAVATRSGLAQRRETITLIHALGALDDDIAGRFAARITLLTLAGAAAGAVLALPVLAWLGALAAPFAGPAQINDVFNLPPALMFALPGLPIIAAAIGWGTAQLTVRGWLRSLP</sequence>
<dbReference type="RefSeq" id="WP_183266875.1">
    <property type="nucleotide sequence ID" value="NZ_JACHFJ010000010.1"/>
</dbReference>
<comment type="caution">
    <text evidence="8">The sequence shown here is derived from an EMBL/GenBank/DDBJ whole genome shotgun (WGS) entry which is preliminary data.</text>
</comment>
<dbReference type="GO" id="GO:0032153">
    <property type="term" value="C:cell division site"/>
    <property type="evidence" value="ECO:0007669"/>
    <property type="project" value="TreeGrafter"/>
</dbReference>
<evidence type="ECO:0000256" key="6">
    <source>
        <dbReference type="SAM" id="Phobius"/>
    </source>
</evidence>
<keyword evidence="3 6" id="KW-0812">Transmembrane</keyword>
<gene>
    <name evidence="8" type="ORF">HNP71_002119</name>
</gene>
<feature type="domain" description="ABC3 transporter permease C-terminal" evidence="7">
    <location>
        <begin position="174"/>
        <end position="283"/>
    </location>
</feature>
<proteinExistence type="predicted"/>
<keyword evidence="5 6" id="KW-0472">Membrane</keyword>
<dbReference type="InterPro" id="IPR004513">
    <property type="entry name" value="FtsX"/>
</dbReference>
<dbReference type="Proteomes" id="UP000553706">
    <property type="component" value="Unassembled WGS sequence"/>
</dbReference>
<evidence type="ECO:0000256" key="4">
    <source>
        <dbReference type="ARBA" id="ARBA00022989"/>
    </source>
</evidence>
<feature type="transmembrane region" description="Helical" evidence="6">
    <location>
        <begin position="225"/>
        <end position="247"/>
    </location>
</feature>